<feature type="compositionally biased region" description="Polar residues" evidence="1">
    <location>
        <begin position="382"/>
        <end position="393"/>
    </location>
</feature>
<keyword evidence="3" id="KW-1185">Reference proteome</keyword>
<feature type="compositionally biased region" description="Polar residues" evidence="1">
    <location>
        <begin position="401"/>
        <end position="435"/>
    </location>
</feature>
<feature type="compositionally biased region" description="Polar residues" evidence="1">
    <location>
        <begin position="478"/>
        <end position="491"/>
    </location>
</feature>
<feature type="compositionally biased region" description="Polar residues" evidence="1">
    <location>
        <begin position="287"/>
        <end position="298"/>
    </location>
</feature>
<name>A0ABQ8KRA1_9APHY</name>
<feature type="compositionally biased region" description="Polar residues" evidence="1">
    <location>
        <begin position="582"/>
        <end position="597"/>
    </location>
</feature>
<feature type="compositionally biased region" description="Low complexity" evidence="1">
    <location>
        <begin position="853"/>
        <end position="869"/>
    </location>
</feature>
<feature type="compositionally biased region" description="Basic and acidic residues" evidence="1">
    <location>
        <begin position="1259"/>
        <end position="1269"/>
    </location>
</feature>
<organism evidence="2 3">
    <name type="scientific">Rhodofomes roseus</name>
    <dbReference type="NCBI Taxonomy" id="34475"/>
    <lineage>
        <taxon>Eukaryota</taxon>
        <taxon>Fungi</taxon>
        <taxon>Dikarya</taxon>
        <taxon>Basidiomycota</taxon>
        <taxon>Agaricomycotina</taxon>
        <taxon>Agaricomycetes</taxon>
        <taxon>Polyporales</taxon>
        <taxon>Rhodofomes</taxon>
    </lineage>
</organism>
<feature type="region of interest" description="Disordered" evidence="1">
    <location>
        <begin position="1"/>
        <end position="35"/>
    </location>
</feature>
<accession>A0ABQ8KRA1</accession>
<feature type="compositionally biased region" description="Basic residues" evidence="1">
    <location>
        <begin position="158"/>
        <end position="167"/>
    </location>
</feature>
<feature type="region of interest" description="Disordered" evidence="1">
    <location>
        <begin position="195"/>
        <end position="525"/>
    </location>
</feature>
<feature type="compositionally biased region" description="Pro residues" evidence="1">
    <location>
        <begin position="752"/>
        <end position="763"/>
    </location>
</feature>
<dbReference type="RefSeq" id="XP_047782625.1">
    <property type="nucleotide sequence ID" value="XM_047927133.1"/>
</dbReference>
<feature type="region of interest" description="Disordered" evidence="1">
    <location>
        <begin position="697"/>
        <end position="869"/>
    </location>
</feature>
<gene>
    <name evidence="2" type="ORF">C8Q71DRAFT_855004</name>
</gene>
<reference evidence="2 3" key="1">
    <citation type="journal article" date="2021" name="Environ. Microbiol.">
        <title>Gene family expansions and transcriptome signatures uncover fungal adaptations to wood decay.</title>
        <authorList>
            <person name="Hage H."/>
            <person name="Miyauchi S."/>
            <person name="Viragh M."/>
            <person name="Drula E."/>
            <person name="Min B."/>
            <person name="Chaduli D."/>
            <person name="Navarro D."/>
            <person name="Favel A."/>
            <person name="Norest M."/>
            <person name="Lesage-Meessen L."/>
            <person name="Balint B."/>
            <person name="Merenyi Z."/>
            <person name="de Eugenio L."/>
            <person name="Morin E."/>
            <person name="Martinez A.T."/>
            <person name="Baldrian P."/>
            <person name="Stursova M."/>
            <person name="Martinez M.J."/>
            <person name="Novotny C."/>
            <person name="Magnuson J.K."/>
            <person name="Spatafora J.W."/>
            <person name="Maurice S."/>
            <person name="Pangilinan J."/>
            <person name="Andreopoulos W."/>
            <person name="LaButti K."/>
            <person name="Hundley H."/>
            <person name="Na H."/>
            <person name="Kuo A."/>
            <person name="Barry K."/>
            <person name="Lipzen A."/>
            <person name="Henrissat B."/>
            <person name="Riley R."/>
            <person name="Ahrendt S."/>
            <person name="Nagy L.G."/>
            <person name="Grigoriev I.V."/>
            <person name="Martin F."/>
            <person name="Rosso M.N."/>
        </authorList>
    </citation>
    <scope>NUCLEOTIDE SEQUENCE [LARGE SCALE GENOMIC DNA]</scope>
    <source>
        <strain evidence="2 3">CIRM-BRFM 1785</strain>
    </source>
</reference>
<feature type="region of interest" description="Disordered" evidence="1">
    <location>
        <begin position="147"/>
        <end position="174"/>
    </location>
</feature>
<feature type="compositionally biased region" description="Pro residues" evidence="1">
    <location>
        <begin position="809"/>
        <end position="818"/>
    </location>
</feature>
<proteinExistence type="predicted"/>
<feature type="compositionally biased region" description="Polar residues" evidence="1">
    <location>
        <begin position="506"/>
        <end position="516"/>
    </location>
</feature>
<feature type="compositionally biased region" description="Polar residues" evidence="1">
    <location>
        <begin position="338"/>
        <end position="355"/>
    </location>
</feature>
<dbReference type="EMBL" id="JADCUA010000004">
    <property type="protein sequence ID" value="KAH9841159.1"/>
    <property type="molecule type" value="Genomic_DNA"/>
</dbReference>
<dbReference type="GeneID" id="72007865"/>
<feature type="region of interest" description="Disordered" evidence="1">
    <location>
        <begin position="541"/>
        <end position="662"/>
    </location>
</feature>
<feature type="compositionally biased region" description="Gly residues" evidence="1">
    <location>
        <begin position="1292"/>
        <end position="1317"/>
    </location>
</feature>
<evidence type="ECO:0000313" key="2">
    <source>
        <dbReference type="EMBL" id="KAH9841159.1"/>
    </source>
</evidence>
<evidence type="ECO:0000256" key="1">
    <source>
        <dbReference type="SAM" id="MobiDB-lite"/>
    </source>
</evidence>
<sequence>MKSQQTPDPTQNKTLTPKRKHRKRRDPDTWIPPKPTLPSFSPLYNGQNELIIEVIILPYPAAYGITDTRRTWTADVEPPAPLKKGSLITLITDSGSSGTGLLSAICELRRHWVTFSISGATPPCNLRVPVPWTRLDGLEGFTHQNHYQSLSDFPPPHHALRHAHPKVGPHEYPYARNANEDEIDEFKNRLARITNSHLANPEPKTKHTTRIPPPAEAKTVPKPAPQRRRKEATIHPANGSNAQHTDPITAHDATKRDAELARSAPSLNPPTENEVDEEEHQSPPPQQKGQPDTRNPNENYEVIAPGATRRQTNEVPTPLLAREANLHQGSMLGPEGGVTQTRAPHPLNQRTSPGLPSNPPRSKLRRLLPADTQPQVALVPTSHPQMSANSTNPAQPPAQTPGLTRQPSISNQNSQTRVPNNPWNSGRRSPGQPGSPSFAAVAANKDSTRMRDIRNALAPSNAQTNVATPTPTMPDPTNVASALASNQTTTAKVLDTQPGAAAETVRTPTPANTQPEQPKKKKAKKTVIAAVGLGLPIIPADPVRLATPHDAQARPTDGKRKRQRIEDYSDDSDEASRPQPVTRVQNQPRQLPDTTESPKNDLLLTPGYNSDREPTVGDIDAYNGFDPSNINPAHRPPPFPQRPDQWTPGNDPSWAPPSIQEDIFWSGGHANHAAGPPNQAPATQGDFEDTEMDEMIRNFGFPNPTGPPPRQPPRVSQTYERQHRPHPPSHPPSYGPNAPRGTDPPTYAQGNPLPPALWNPPQPSQWNIFPPAQWNAPPVAPTYQTQPRDTPAPPQSLGRAPTPRLQAAPQPPYNPPGDAPGEPQFDVPTPRWRPAQSTRPPVTPPRRPPAPRLNPTGETAAQSRPQSRAASIISYASHADAAQRNARREDDDMAVDEEAWQIQGDYPLPQEAPQNPYVFGEARQPTQYNEQYPFNPLTQTFPPSNGPADPGPSRASFFAQAFKPTTVTPRPEGDWREIQGSSFYSKHDGQCRDQASRWQGSDRPGVLFFFAAHGARDGDADQWHRMNLLENSLKQTFHIPAPEIYIPDTINGAVAKHNDNPFCMLLQGITDAQKKTLIAEKWHVKKGLAVRFLDPTLAPSTWMGAWEKNQAFGTMKTEQILPFFQAAFRRDPLRARTFETIERDKKLGPLSKWGATPPEVAFAHIVRSVRIRSMPRQTAGGAINPLIQLYCESPTAHPQDWHIWRETVRQQPYSTDNGAKAVLITEEFLCKLCHSIDHPLGLCDLPSVPGWLGPSREEVQAAANADHRRGPPPNNATRGHGGARGGHRGGHHGGSFGGHNGGNYGSNRGGNRGGYGARGQTRSRTDTTTHADLLQEANVDWWHSR</sequence>
<comment type="caution">
    <text evidence="2">The sequence shown here is derived from an EMBL/GenBank/DDBJ whole genome shotgun (WGS) entry which is preliminary data.</text>
</comment>
<feature type="compositionally biased region" description="Polar residues" evidence="1">
    <location>
        <begin position="1"/>
        <end position="15"/>
    </location>
</feature>
<feature type="compositionally biased region" description="Pro residues" evidence="1">
    <location>
        <begin position="841"/>
        <end position="852"/>
    </location>
</feature>
<dbReference type="Proteomes" id="UP000814176">
    <property type="component" value="Unassembled WGS sequence"/>
</dbReference>
<protein>
    <submittedName>
        <fullName evidence="2">Uncharacterized protein</fullName>
    </submittedName>
</protein>
<feature type="compositionally biased region" description="Polar residues" evidence="1">
    <location>
        <begin position="458"/>
        <end position="470"/>
    </location>
</feature>
<feature type="region of interest" description="Disordered" evidence="1">
    <location>
        <begin position="1259"/>
        <end position="1331"/>
    </location>
</feature>
<evidence type="ECO:0000313" key="3">
    <source>
        <dbReference type="Proteomes" id="UP000814176"/>
    </source>
</evidence>